<name>A0ABR4FI35_9EURO</name>
<keyword evidence="7" id="KW-1185">Reference proteome</keyword>
<dbReference type="PANTHER" id="PTHR24161:SF85">
    <property type="entry name" value="PALMITOYLTRANSFERASE HIP14"/>
    <property type="match status" value="1"/>
</dbReference>
<evidence type="ECO:0000256" key="2">
    <source>
        <dbReference type="ARBA" id="ARBA00022737"/>
    </source>
</evidence>
<gene>
    <name evidence="6" type="ORF">BJX66DRAFT_147634</name>
</gene>
<dbReference type="Pfam" id="PF12796">
    <property type="entry name" value="Ank_2"/>
    <property type="match status" value="2"/>
</dbReference>
<dbReference type="EC" id="2.3.1.225" evidence="1"/>
<keyword evidence="3 4" id="KW-0040">ANK repeat</keyword>
<dbReference type="EMBL" id="JBFTWV010000299">
    <property type="protein sequence ID" value="KAL2782904.1"/>
    <property type="molecule type" value="Genomic_DNA"/>
</dbReference>
<evidence type="ECO:0000256" key="5">
    <source>
        <dbReference type="SAM" id="MobiDB-lite"/>
    </source>
</evidence>
<feature type="region of interest" description="Disordered" evidence="5">
    <location>
        <begin position="213"/>
        <end position="236"/>
    </location>
</feature>
<feature type="repeat" description="ANK" evidence="4">
    <location>
        <begin position="48"/>
        <end position="86"/>
    </location>
</feature>
<evidence type="ECO:0000256" key="4">
    <source>
        <dbReference type="PROSITE-ProRule" id="PRU00023"/>
    </source>
</evidence>
<evidence type="ECO:0000256" key="3">
    <source>
        <dbReference type="ARBA" id="ARBA00023043"/>
    </source>
</evidence>
<dbReference type="Proteomes" id="UP001610563">
    <property type="component" value="Unassembled WGS sequence"/>
</dbReference>
<dbReference type="SMART" id="SM00248">
    <property type="entry name" value="ANK"/>
    <property type="match status" value="4"/>
</dbReference>
<keyword evidence="2" id="KW-0677">Repeat</keyword>
<dbReference type="PROSITE" id="PS50088">
    <property type="entry name" value="ANK_REPEAT"/>
    <property type="match status" value="2"/>
</dbReference>
<dbReference type="SUPFAM" id="SSF48403">
    <property type="entry name" value="Ankyrin repeat"/>
    <property type="match status" value="1"/>
</dbReference>
<sequence>MLRGHGAWISQPDAQGRTPLHAASILGEERIVSTLLELGANVSETDNEGKTALHLAARDEAHLGSYLTEAILQLLQHGASATTQDDYGRTAFHSATAYHEQCSALSSHADIVRLLVNHYPREVRDSSDLLHSVAEALNIQDCHGRTALHETSRIGNRDAHNILVYAGENPWILDYSGVSAVFVTQGIEEAEPFLPGPEDDDIAARAEELLGDSEMSHPASGNDEQSNDRSHEQDGHEEYNHLAKTADIGHEVIRKGLTGWRTRWRRWKRPSVPFRASRGSEETSESRRSIHVERRIGSQARAVEAEQSPSTEHERERESESDKPPSVSKT</sequence>
<dbReference type="PANTHER" id="PTHR24161">
    <property type="entry name" value="ANK_REP_REGION DOMAIN-CONTAINING PROTEIN-RELATED"/>
    <property type="match status" value="1"/>
</dbReference>
<evidence type="ECO:0000313" key="7">
    <source>
        <dbReference type="Proteomes" id="UP001610563"/>
    </source>
</evidence>
<comment type="caution">
    <text evidence="6">The sequence shown here is derived from an EMBL/GenBank/DDBJ whole genome shotgun (WGS) entry which is preliminary data.</text>
</comment>
<dbReference type="Gene3D" id="1.25.40.20">
    <property type="entry name" value="Ankyrin repeat-containing domain"/>
    <property type="match status" value="2"/>
</dbReference>
<evidence type="ECO:0000313" key="6">
    <source>
        <dbReference type="EMBL" id="KAL2782904.1"/>
    </source>
</evidence>
<organism evidence="6 7">
    <name type="scientific">Aspergillus keveii</name>
    <dbReference type="NCBI Taxonomy" id="714993"/>
    <lineage>
        <taxon>Eukaryota</taxon>
        <taxon>Fungi</taxon>
        <taxon>Dikarya</taxon>
        <taxon>Ascomycota</taxon>
        <taxon>Pezizomycotina</taxon>
        <taxon>Eurotiomycetes</taxon>
        <taxon>Eurotiomycetidae</taxon>
        <taxon>Eurotiales</taxon>
        <taxon>Aspergillaceae</taxon>
        <taxon>Aspergillus</taxon>
        <taxon>Aspergillus subgen. Nidulantes</taxon>
    </lineage>
</organism>
<feature type="region of interest" description="Disordered" evidence="5">
    <location>
        <begin position="271"/>
        <end position="330"/>
    </location>
</feature>
<dbReference type="PROSITE" id="PS50297">
    <property type="entry name" value="ANK_REP_REGION"/>
    <property type="match status" value="1"/>
</dbReference>
<feature type="repeat" description="ANK" evidence="4">
    <location>
        <begin position="15"/>
        <end position="47"/>
    </location>
</feature>
<proteinExistence type="predicted"/>
<feature type="compositionally biased region" description="Basic and acidic residues" evidence="5">
    <location>
        <begin position="311"/>
        <end position="323"/>
    </location>
</feature>
<accession>A0ABR4FI35</accession>
<feature type="compositionally biased region" description="Basic and acidic residues" evidence="5">
    <location>
        <begin position="278"/>
        <end position="296"/>
    </location>
</feature>
<dbReference type="InterPro" id="IPR002110">
    <property type="entry name" value="Ankyrin_rpt"/>
</dbReference>
<protein>
    <recommendedName>
        <fullName evidence="1">protein S-acyltransferase</fullName>
        <ecNumber evidence="1">2.3.1.225</ecNumber>
    </recommendedName>
</protein>
<feature type="compositionally biased region" description="Basic and acidic residues" evidence="5">
    <location>
        <begin position="226"/>
        <end position="236"/>
    </location>
</feature>
<evidence type="ECO:0000256" key="1">
    <source>
        <dbReference type="ARBA" id="ARBA00012210"/>
    </source>
</evidence>
<dbReference type="InterPro" id="IPR036770">
    <property type="entry name" value="Ankyrin_rpt-contain_sf"/>
</dbReference>
<reference evidence="6 7" key="1">
    <citation type="submission" date="2024-07" db="EMBL/GenBank/DDBJ databases">
        <title>Section-level genome sequencing and comparative genomics of Aspergillus sections Usti and Cavernicolus.</title>
        <authorList>
            <consortium name="Lawrence Berkeley National Laboratory"/>
            <person name="Nybo J.L."/>
            <person name="Vesth T.C."/>
            <person name="Theobald S."/>
            <person name="Frisvad J.C."/>
            <person name="Larsen T.O."/>
            <person name="Kjaerboelling I."/>
            <person name="Rothschild-Mancinelli K."/>
            <person name="Lyhne E.K."/>
            <person name="Kogle M.E."/>
            <person name="Barry K."/>
            <person name="Clum A."/>
            <person name="Na H."/>
            <person name="Ledsgaard L."/>
            <person name="Lin J."/>
            <person name="Lipzen A."/>
            <person name="Kuo A."/>
            <person name="Riley R."/>
            <person name="Mondo S."/>
            <person name="Labutti K."/>
            <person name="Haridas S."/>
            <person name="Pangalinan J."/>
            <person name="Salamov A.A."/>
            <person name="Simmons B.A."/>
            <person name="Magnuson J.K."/>
            <person name="Chen J."/>
            <person name="Drula E."/>
            <person name="Henrissat B."/>
            <person name="Wiebenga A."/>
            <person name="Lubbers R.J."/>
            <person name="Gomes A.C."/>
            <person name="Makela M.R."/>
            <person name="Stajich J."/>
            <person name="Grigoriev I.V."/>
            <person name="Mortensen U.H."/>
            <person name="De Vries R.P."/>
            <person name="Baker S.E."/>
            <person name="Andersen M.R."/>
        </authorList>
    </citation>
    <scope>NUCLEOTIDE SEQUENCE [LARGE SCALE GENOMIC DNA]</scope>
    <source>
        <strain evidence="6 7">CBS 209.92</strain>
    </source>
</reference>